<sequence>MICPCSGLPAGTDFDNCCRPALDGETWPTTAEALMRSRYTAFVRGNADHLFRTWHAKTRPDDVGIDDETTWLGLEILSTAGGGIDDSTGTVHFRAKFRDRLGAHILDENSAFVRRAGRWMYLEALEN</sequence>
<dbReference type="KEGG" id="bly:A2T55_07720"/>
<evidence type="ECO:0000259" key="1">
    <source>
        <dbReference type="Pfam" id="PF17775"/>
    </source>
</evidence>
<accession>A0A142NLK9</accession>
<evidence type="ECO:0000313" key="2">
    <source>
        <dbReference type="EMBL" id="AMT93677.1"/>
    </source>
</evidence>
<dbReference type="InterPro" id="IPR032710">
    <property type="entry name" value="NTF2-like_dom_sf"/>
</dbReference>
<evidence type="ECO:0000313" key="3">
    <source>
        <dbReference type="Proteomes" id="UP000075950"/>
    </source>
</evidence>
<dbReference type="EMBL" id="CP014869">
    <property type="protein sequence ID" value="AMT93677.1"/>
    <property type="molecule type" value="Genomic_DNA"/>
</dbReference>
<proteinExistence type="predicted"/>
<dbReference type="SUPFAM" id="SSF54427">
    <property type="entry name" value="NTF2-like"/>
    <property type="match status" value="1"/>
</dbReference>
<feature type="domain" description="YchJ-like middle NTF2-like" evidence="1">
    <location>
        <begin position="30"/>
        <end position="123"/>
    </location>
</feature>
<dbReference type="Proteomes" id="UP000075950">
    <property type="component" value="Chromosome"/>
</dbReference>
<dbReference type="Pfam" id="PF17775">
    <property type="entry name" value="YchJ_M-like"/>
    <property type="match status" value="1"/>
</dbReference>
<gene>
    <name evidence="2" type="ORF">A2T55_07720</name>
</gene>
<name>A0A142NLK9_BRELN</name>
<dbReference type="RefSeq" id="WP_062861500.1">
    <property type="nucleotide sequence ID" value="NZ_CP014869.1"/>
</dbReference>
<protein>
    <submittedName>
        <fullName evidence="2">Zinc chelation protein SecC</fullName>
    </submittedName>
</protein>
<reference evidence="3" key="1">
    <citation type="submission" date="2016-03" db="EMBL/GenBank/DDBJ databases">
        <authorList>
            <person name="Ploux O."/>
        </authorList>
    </citation>
    <scope>NUCLEOTIDE SEQUENCE [LARGE SCALE GENOMIC DNA]</scope>
    <source>
        <strain evidence="3">BS258</strain>
    </source>
</reference>
<organism evidence="2 3">
    <name type="scientific">Brevibacterium linens</name>
    <dbReference type="NCBI Taxonomy" id="1703"/>
    <lineage>
        <taxon>Bacteria</taxon>
        <taxon>Bacillati</taxon>
        <taxon>Actinomycetota</taxon>
        <taxon>Actinomycetes</taxon>
        <taxon>Micrococcales</taxon>
        <taxon>Brevibacteriaceae</taxon>
        <taxon>Brevibacterium</taxon>
    </lineage>
</organism>
<dbReference type="InterPro" id="IPR048469">
    <property type="entry name" value="YchJ-like_M"/>
</dbReference>
<dbReference type="Gene3D" id="3.10.450.50">
    <property type="match status" value="1"/>
</dbReference>
<dbReference type="AlphaFoldDB" id="A0A142NLK9"/>